<protein>
    <submittedName>
        <fullName evidence="1">Type VI secretion system protein ImpM</fullName>
    </submittedName>
</protein>
<dbReference type="NCBIfam" id="TIGR03373">
    <property type="entry name" value="VI_minor_4"/>
    <property type="match status" value="1"/>
</dbReference>
<evidence type="ECO:0000313" key="1">
    <source>
        <dbReference type="EMBL" id="MBB6579516.1"/>
    </source>
</evidence>
<dbReference type="Pfam" id="PF09867">
    <property type="entry name" value="TagF_N"/>
    <property type="match status" value="1"/>
</dbReference>
<sequence length="248" mass="27427">MNFMGLAPIDVVWGGKLPSHGDFVWSNRRDGARVALEEWLQIGMLQGRSQFGDAWGDQLAHSPIWNMLLPSRIAGGDRILVGCVAPSMDRVGRRYPFFVGYALPEAVVLTSTAVLMELPSLLNMTGHHIHSAIQRSLPRSGIDDIWKNVMAQWSSIFMASGDAQSPVGSDILDILGRGSSMESEEQRTRPVVRGASYPWPDIARSLLEKDCPSFWWTHPAGGARLKAFSYESGLDGTLMTWLFGRNAR</sequence>
<organism evidence="1 2">
    <name type="scientific">Comamonas odontotermitis</name>
    <dbReference type="NCBI Taxonomy" id="379895"/>
    <lineage>
        <taxon>Bacteria</taxon>
        <taxon>Pseudomonadati</taxon>
        <taxon>Pseudomonadota</taxon>
        <taxon>Betaproteobacteria</taxon>
        <taxon>Burkholderiales</taxon>
        <taxon>Comamonadaceae</taxon>
        <taxon>Comamonas</taxon>
    </lineage>
</organism>
<dbReference type="Proteomes" id="UP000562492">
    <property type="component" value="Unassembled WGS sequence"/>
</dbReference>
<dbReference type="EMBL" id="JACHKZ010000031">
    <property type="protein sequence ID" value="MBB6579516.1"/>
    <property type="molecule type" value="Genomic_DNA"/>
</dbReference>
<comment type="caution">
    <text evidence="1">The sequence shown here is derived from an EMBL/GenBank/DDBJ whole genome shotgun (WGS) entry which is preliminary data.</text>
</comment>
<dbReference type="Gene3D" id="3.40.1730.10">
    <property type="entry name" value="pa0076 domain"/>
    <property type="match status" value="1"/>
</dbReference>
<evidence type="ECO:0000313" key="2">
    <source>
        <dbReference type="Proteomes" id="UP000562492"/>
    </source>
</evidence>
<dbReference type="InterPro" id="IPR017748">
    <property type="entry name" value="TagF"/>
</dbReference>
<gene>
    <name evidence="1" type="ORF">HNP33_003629</name>
</gene>
<name>A0ABR6RK27_9BURK</name>
<dbReference type="InterPro" id="IPR038225">
    <property type="entry name" value="TagF_sf"/>
</dbReference>
<proteinExistence type="predicted"/>
<accession>A0ABR6RK27</accession>
<keyword evidence="2" id="KW-1185">Reference proteome</keyword>
<reference evidence="1 2" key="1">
    <citation type="submission" date="2020-08" db="EMBL/GenBank/DDBJ databases">
        <title>Functional genomics of gut bacteria from endangered species of beetles.</title>
        <authorList>
            <person name="Carlos-Shanley C."/>
        </authorList>
    </citation>
    <scope>NUCLEOTIDE SEQUENCE [LARGE SCALE GENOMIC DNA]</scope>
    <source>
        <strain evidence="1 2">S00124</strain>
    </source>
</reference>